<dbReference type="Pfam" id="PF16508">
    <property type="entry name" value="NIBRIN_BRCT_II"/>
    <property type="match status" value="1"/>
</dbReference>
<dbReference type="GO" id="GO:0007095">
    <property type="term" value="P:mitotic G2 DNA damage checkpoint signaling"/>
    <property type="evidence" value="ECO:0007669"/>
    <property type="project" value="InterPro"/>
</dbReference>
<dbReference type="InterPro" id="IPR040227">
    <property type="entry name" value="Nibrin-rel"/>
</dbReference>
<dbReference type="OrthoDB" id="552194at2759"/>
<dbReference type="SUPFAM" id="SSF52113">
    <property type="entry name" value="BRCT domain"/>
    <property type="match status" value="1"/>
</dbReference>
<dbReference type="InterPro" id="IPR032429">
    <property type="entry name" value="Nibrin_BRCT2"/>
</dbReference>
<dbReference type="InterPro" id="IPR036420">
    <property type="entry name" value="BRCT_dom_sf"/>
</dbReference>
<dbReference type="Proteomes" id="UP000094527">
    <property type="component" value="Unassembled WGS sequence"/>
</dbReference>
<evidence type="ECO:0000313" key="3">
    <source>
        <dbReference type="Proteomes" id="UP000094527"/>
    </source>
</evidence>
<protein>
    <submittedName>
        <fullName evidence="2">Nibrin</fullName>
    </submittedName>
</protein>
<evidence type="ECO:0000313" key="2">
    <source>
        <dbReference type="EMBL" id="ODM94934.1"/>
    </source>
</evidence>
<dbReference type="GO" id="GO:0003684">
    <property type="term" value="F:damaged DNA binding"/>
    <property type="evidence" value="ECO:0007669"/>
    <property type="project" value="TreeGrafter"/>
</dbReference>
<dbReference type="AlphaFoldDB" id="A0A1D2MQ42"/>
<dbReference type="CDD" id="cd17741">
    <property type="entry name" value="BRCT_nibrin"/>
    <property type="match status" value="1"/>
</dbReference>
<dbReference type="OMA" id="FREYEMI"/>
<dbReference type="SMART" id="SM00292">
    <property type="entry name" value="BRCT"/>
    <property type="match status" value="1"/>
</dbReference>
<dbReference type="EMBL" id="LJIJ01000732">
    <property type="protein sequence ID" value="ODM94934.1"/>
    <property type="molecule type" value="Genomic_DNA"/>
</dbReference>
<feature type="domain" description="BRCT" evidence="1">
    <location>
        <begin position="115"/>
        <end position="191"/>
    </location>
</feature>
<dbReference type="Gene3D" id="3.40.50.10980">
    <property type="entry name" value="Nibrin, BRCT2 domain"/>
    <property type="match status" value="1"/>
</dbReference>
<keyword evidence="3" id="KW-1185">Reference proteome</keyword>
<dbReference type="Gene3D" id="3.40.50.10190">
    <property type="entry name" value="BRCT domain"/>
    <property type="match status" value="1"/>
</dbReference>
<dbReference type="STRING" id="48709.A0A1D2MQ42"/>
<gene>
    <name evidence="2" type="ORF">Ocin01_11740</name>
</gene>
<proteinExistence type="predicted"/>
<dbReference type="GO" id="GO:0000724">
    <property type="term" value="P:double-strand break repair via homologous recombination"/>
    <property type="evidence" value="ECO:0007669"/>
    <property type="project" value="TreeGrafter"/>
</dbReference>
<dbReference type="Pfam" id="PF00533">
    <property type="entry name" value="BRCT"/>
    <property type="match status" value="1"/>
</dbReference>
<sequence>MLKLKLSSIEEATATSTSFSLLSGKKYVVGRRHVDGGLTITFPGDPSIAQQLTELEVLHEHLDVPLLKPMLLIKEIPSDSGIFIRTEQFTWRLIKRQIKLRIGDRFSFKPYQNAFTIDYTPFVVLPSSFSLTSELESMVEKLGGHCVNEWSSSVTHLVMEEVKLSLKAVCALLAGKPIVSPAFFSALLSAYDEGNNQLPDPNHFLPPVAIINNGSASRVNETAFFPNPNRSTLFEGKTFLFGNKQRLEIMKPVVLEGGGCAKLIAEVREEDILLGNHIIIDYPKSIEDAMNDPISRQIIECYKSGNKRFLTNKQIGLAVIFCSTEYFCDPEVGGDIAANPALNGEIANNFDVYDLCDDLVARLCGC</sequence>
<dbReference type="GO" id="GO:0030870">
    <property type="term" value="C:Mre11 complex"/>
    <property type="evidence" value="ECO:0007669"/>
    <property type="project" value="InterPro"/>
</dbReference>
<name>A0A1D2MQ42_ORCCI</name>
<dbReference type="PANTHER" id="PTHR12162:SF0">
    <property type="entry name" value="NIBRIN"/>
    <property type="match status" value="1"/>
</dbReference>
<dbReference type="InterPro" id="IPR001357">
    <property type="entry name" value="BRCT_dom"/>
</dbReference>
<evidence type="ECO:0000259" key="1">
    <source>
        <dbReference type="SMART" id="SM00292"/>
    </source>
</evidence>
<reference evidence="2 3" key="1">
    <citation type="journal article" date="2016" name="Genome Biol. Evol.">
        <title>Gene Family Evolution Reflects Adaptation to Soil Environmental Stressors in the Genome of the Collembolan Orchesella cincta.</title>
        <authorList>
            <person name="Faddeeva-Vakhrusheva A."/>
            <person name="Derks M.F."/>
            <person name="Anvar S.Y."/>
            <person name="Agamennone V."/>
            <person name="Suring W."/>
            <person name="Smit S."/>
            <person name="van Straalen N.M."/>
            <person name="Roelofs D."/>
        </authorList>
    </citation>
    <scope>NUCLEOTIDE SEQUENCE [LARGE SCALE GENOMIC DNA]</scope>
    <source>
        <tissue evidence="2">Mixed pool</tissue>
    </source>
</reference>
<accession>A0A1D2MQ42</accession>
<dbReference type="InterPro" id="IPR043014">
    <property type="entry name" value="Nibrin_BRCT2_sf"/>
</dbReference>
<comment type="caution">
    <text evidence="2">The sequence shown here is derived from an EMBL/GenBank/DDBJ whole genome shotgun (WGS) entry which is preliminary data.</text>
</comment>
<dbReference type="PANTHER" id="PTHR12162">
    <property type="entry name" value="NIBRIN-RELATED"/>
    <property type="match status" value="1"/>
</dbReference>
<organism evidence="2 3">
    <name type="scientific">Orchesella cincta</name>
    <name type="common">Springtail</name>
    <name type="synonym">Podura cincta</name>
    <dbReference type="NCBI Taxonomy" id="48709"/>
    <lineage>
        <taxon>Eukaryota</taxon>
        <taxon>Metazoa</taxon>
        <taxon>Ecdysozoa</taxon>
        <taxon>Arthropoda</taxon>
        <taxon>Hexapoda</taxon>
        <taxon>Collembola</taxon>
        <taxon>Entomobryomorpha</taxon>
        <taxon>Entomobryoidea</taxon>
        <taxon>Orchesellidae</taxon>
        <taxon>Orchesellinae</taxon>
        <taxon>Orchesella</taxon>
    </lineage>
</organism>